<dbReference type="Proteomes" id="UP001232536">
    <property type="component" value="Unassembled WGS sequence"/>
</dbReference>
<name>A0ABT9DCL9_9CELL</name>
<protein>
    <submittedName>
        <fullName evidence="2">DUF6174 domain-containing protein</fullName>
    </submittedName>
</protein>
<dbReference type="EMBL" id="JAUQYP010000001">
    <property type="protein sequence ID" value="MDO8107036.1"/>
    <property type="molecule type" value="Genomic_DNA"/>
</dbReference>
<evidence type="ECO:0000313" key="2">
    <source>
        <dbReference type="EMBL" id="MDO8107036.1"/>
    </source>
</evidence>
<gene>
    <name evidence="2" type="ORF">Q6348_07465</name>
</gene>
<keyword evidence="3" id="KW-1185">Reference proteome</keyword>
<sequence>MAPAVALLAVASLAGCGSAEVAGVAGAAQQWAARGSDTYSVTVTSSCGERLLIGTFDVHVVGGVVTSVEGLDEPGRRAAQVATVGEYVPTVTSLLSRLAITHREHAPEVMFDPATGMPTHVVLDPLPGSLDDQECYDFSDYSPGAAAASS</sequence>
<dbReference type="InterPro" id="IPR046172">
    <property type="entry name" value="DUF6174"/>
</dbReference>
<comment type="caution">
    <text evidence="2">The sequence shown here is derived from an EMBL/GenBank/DDBJ whole genome shotgun (WGS) entry which is preliminary data.</text>
</comment>
<organism evidence="2 3">
    <name type="scientific">Actinotalea lenta</name>
    <dbReference type="NCBI Taxonomy" id="3064654"/>
    <lineage>
        <taxon>Bacteria</taxon>
        <taxon>Bacillati</taxon>
        <taxon>Actinomycetota</taxon>
        <taxon>Actinomycetes</taxon>
        <taxon>Micrococcales</taxon>
        <taxon>Cellulomonadaceae</taxon>
        <taxon>Actinotalea</taxon>
    </lineage>
</organism>
<accession>A0ABT9DCL9</accession>
<dbReference type="RefSeq" id="WP_304600673.1">
    <property type="nucleotide sequence ID" value="NZ_JAUQYO010000001.1"/>
</dbReference>
<evidence type="ECO:0000313" key="3">
    <source>
        <dbReference type="Proteomes" id="UP001232536"/>
    </source>
</evidence>
<dbReference type="Pfam" id="PF19671">
    <property type="entry name" value="DUF6174"/>
    <property type="match status" value="1"/>
</dbReference>
<keyword evidence="1" id="KW-0732">Signal</keyword>
<proteinExistence type="predicted"/>
<feature type="chain" id="PRO_5045959476" evidence="1">
    <location>
        <begin position="22"/>
        <end position="150"/>
    </location>
</feature>
<evidence type="ECO:0000256" key="1">
    <source>
        <dbReference type="SAM" id="SignalP"/>
    </source>
</evidence>
<reference evidence="2 3" key="1">
    <citation type="submission" date="2023-07" db="EMBL/GenBank/DDBJ databases">
        <title>Description of novel actinomycetes strains, isolated from tidal flat sediment.</title>
        <authorList>
            <person name="Lu C."/>
        </authorList>
    </citation>
    <scope>NUCLEOTIDE SEQUENCE [LARGE SCALE GENOMIC DNA]</scope>
    <source>
        <strain evidence="2 3">SYSU T00b441</strain>
    </source>
</reference>
<feature type="signal peptide" evidence="1">
    <location>
        <begin position="1"/>
        <end position="21"/>
    </location>
</feature>